<proteinExistence type="predicted"/>
<reference evidence="2" key="1">
    <citation type="journal article" date="2020" name="J. Eukaryot. Microbiol.">
        <title>De novo Sequencing, Assembly and Annotation of the Transcriptome for the Free-Living Testate Amoeba Arcella intermedia.</title>
        <authorList>
            <person name="Ribeiro G.M."/>
            <person name="Porfirio-Sousa A.L."/>
            <person name="Maurer-Alcala X.X."/>
            <person name="Katz L.A."/>
            <person name="Lahr D.J.G."/>
        </authorList>
    </citation>
    <scope>NUCLEOTIDE SEQUENCE</scope>
</reference>
<sequence>MADDGVFGAESLEPLLQDGLLLDVQCCPVLAFQVVLLQGSPRQSDGSLPSGKGVVGPSLSIKGTTCGDIKDHSFH</sequence>
<feature type="region of interest" description="Disordered" evidence="1">
    <location>
        <begin position="40"/>
        <end position="75"/>
    </location>
</feature>
<protein>
    <submittedName>
        <fullName evidence="2">Uncharacterized protein</fullName>
    </submittedName>
</protein>
<evidence type="ECO:0000256" key="1">
    <source>
        <dbReference type="SAM" id="MobiDB-lite"/>
    </source>
</evidence>
<name>A0A6B2LTH6_9EUKA</name>
<accession>A0A6B2LTH6</accession>
<dbReference type="AlphaFoldDB" id="A0A6B2LTH6"/>
<dbReference type="EMBL" id="GIBP01011306">
    <property type="protein sequence ID" value="NDV40275.1"/>
    <property type="molecule type" value="Transcribed_RNA"/>
</dbReference>
<organism evidence="2">
    <name type="scientific">Arcella intermedia</name>
    <dbReference type="NCBI Taxonomy" id="1963864"/>
    <lineage>
        <taxon>Eukaryota</taxon>
        <taxon>Amoebozoa</taxon>
        <taxon>Tubulinea</taxon>
        <taxon>Elardia</taxon>
        <taxon>Arcellinida</taxon>
        <taxon>Sphaerothecina</taxon>
        <taxon>Arcellidae</taxon>
        <taxon>Arcella</taxon>
    </lineage>
</organism>
<evidence type="ECO:0000313" key="2">
    <source>
        <dbReference type="EMBL" id="NDV40275.1"/>
    </source>
</evidence>